<dbReference type="InterPro" id="IPR000742">
    <property type="entry name" value="EGF"/>
</dbReference>
<accession>A0A8B8C6D2</accession>
<feature type="domain" description="EGF-like" evidence="5">
    <location>
        <begin position="268"/>
        <end position="313"/>
    </location>
</feature>
<reference evidence="7" key="1">
    <citation type="submission" date="2025-08" db="UniProtKB">
        <authorList>
            <consortium name="RefSeq"/>
        </authorList>
    </citation>
    <scope>IDENTIFICATION</scope>
    <source>
        <tissue evidence="7">Whole sample</tissue>
    </source>
</reference>
<dbReference type="RefSeq" id="XP_022311267.1">
    <property type="nucleotide sequence ID" value="XM_022455559.1"/>
</dbReference>
<dbReference type="InterPro" id="IPR008979">
    <property type="entry name" value="Galactose-bd-like_sf"/>
</dbReference>
<feature type="domain" description="EGF-like" evidence="5">
    <location>
        <begin position="324"/>
        <end position="360"/>
    </location>
</feature>
<dbReference type="KEGG" id="cvn:111116561"/>
<dbReference type="OrthoDB" id="10252017at2759"/>
<keyword evidence="1" id="KW-0245">EGF-like domain</keyword>
<evidence type="ECO:0000313" key="7">
    <source>
        <dbReference type="RefSeq" id="XP_022311267.1"/>
    </source>
</evidence>
<dbReference type="InterPro" id="IPR042635">
    <property type="entry name" value="MEGF10/SREC1/2-like"/>
</dbReference>
<feature type="chain" id="PRO_5033995489" evidence="4">
    <location>
        <begin position="16"/>
        <end position="538"/>
    </location>
</feature>
<evidence type="ECO:0000259" key="5">
    <source>
        <dbReference type="SMART" id="SM00181"/>
    </source>
</evidence>
<dbReference type="Proteomes" id="UP000694844">
    <property type="component" value="Chromosome 10"/>
</dbReference>
<dbReference type="PANTHER" id="PTHR24043">
    <property type="entry name" value="SCAVENGER RECEPTOR CLASS F"/>
    <property type="match status" value="1"/>
</dbReference>
<evidence type="ECO:0000256" key="2">
    <source>
        <dbReference type="SAM" id="MobiDB-lite"/>
    </source>
</evidence>
<dbReference type="GeneID" id="111116561"/>
<keyword evidence="3" id="KW-1133">Transmembrane helix</keyword>
<evidence type="ECO:0000256" key="4">
    <source>
        <dbReference type="SAM" id="SignalP"/>
    </source>
</evidence>
<keyword evidence="3" id="KW-0812">Transmembrane</keyword>
<name>A0A8B8C6D2_CRAVI</name>
<evidence type="ECO:0000313" key="6">
    <source>
        <dbReference type="Proteomes" id="UP000694844"/>
    </source>
</evidence>
<dbReference type="Gene3D" id="2.170.300.10">
    <property type="entry name" value="Tie2 ligand-binding domain superfamily"/>
    <property type="match status" value="2"/>
</dbReference>
<feature type="domain" description="EGF-like" evidence="5">
    <location>
        <begin position="416"/>
        <end position="447"/>
    </location>
</feature>
<feature type="domain" description="EGF-like" evidence="5">
    <location>
        <begin position="230"/>
        <end position="266"/>
    </location>
</feature>
<keyword evidence="4" id="KW-0732">Signal</keyword>
<dbReference type="SUPFAM" id="SSF49785">
    <property type="entry name" value="Galactose-binding domain-like"/>
    <property type="match status" value="1"/>
</dbReference>
<feature type="transmembrane region" description="Helical" evidence="3">
    <location>
        <begin position="467"/>
        <end position="487"/>
    </location>
</feature>
<feature type="region of interest" description="Disordered" evidence="2">
    <location>
        <begin position="512"/>
        <end position="538"/>
    </location>
</feature>
<organism evidence="6 7">
    <name type="scientific">Crassostrea virginica</name>
    <name type="common">Eastern oyster</name>
    <dbReference type="NCBI Taxonomy" id="6565"/>
    <lineage>
        <taxon>Eukaryota</taxon>
        <taxon>Metazoa</taxon>
        <taxon>Spiralia</taxon>
        <taxon>Lophotrochozoa</taxon>
        <taxon>Mollusca</taxon>
        <taxon>Bivalvia</taxon>
        <taxon>Autobranchia</taxon>
        <taxon>Pteriomorphia</taxon>
        <taxon>Ostreida</taxon>
        <taxon>Ostreoidea</taxon>
        <taxon>Ostreidae</taxon>
        <taxon>Crassostrea</taxon>
    </lineage>
</organism>
<gene>
    <name evidence="7" type="primary">LOC111116561</name>
</gene>
<dbReference type="GO" id="GO:0005044">
    <property type="term" value="F:scavenger receptor activity"/>
    <property type="evidence" value="ECO:0007669"/>
    <property type="project" value="InterPro"/>
</dbReference>
<dbReference type="SMART" id="SM00181">
    <property type="entry name" value="EGF"/>
    <property type="match status" value="6"/>
</dbReference>
<feature type="compositionally biased region" description="Polar residues" evidence="2">
    <location>
        <begin position="512"/>
        <end position="526"/>
    </location>
</feature>
<evidence type="ECO:0000256" key="3">
    <source>
        <dbReference type="SAM" id="Phobius"/>
    </source>
</evidence>
<feature type="signal peptide" evidence="4">
    <location>
        <begin position="1"/>
        <end position="15"/>
    </location>
</feature>
<feature type="domain" description="EGF-like" evidence="5">
    <location>
        <begin position="189"/>
        <end position="219"/>
    </location>
</feature>
<keyword evidence="6" id="KW-1185">Reference proteome</keyword>
<proteinExistence type="predicted"/>
<evidence type="ECO:0000256" key="1">
    <source>
        <dbReference type="ARBA" id="ARBA00022536"/>
    </source>
</evidence>
<dbReference type="AlphaFoldDB" id="A0A8B8C6D2"/>
<dbReference type="PANTHER" id="PTHR24043:SF8">
    <property type="entry name" value="EGF-LIKE DOMAIN-CONTAINING PROTEIN"/>
    <property type="match status" value="1"/>
</dbReference>
<keyword evidence="3" id="KW-0472">Membrane</keyword>
<protein>
    <submittedName>
        <fullName evidence="7">Protein draper-like</fullName>
    </submittedName>
</protein>
<feature type="domain" description="EGF-like" evidence="5">
    <location>
        <begin position="371"/>
        <end position="402"/>
    </location>
</feature>
<dbReference type="Gene3D" id="2.60.120.260">
    <property type="entry name" value="Galactose-binding domain-like"/>
    <property type="match status" value="1"/>
</dbReference>
<sequence>MYHSCLLLLTGVVLAFSYDDLSWNKEATQSTTAPGPTVAYRADTAVDRDITTCTRTEMIGPTSPEKTVWWKVDLGGVYNIYSVNILFKNYIGYESRQRGRLAGFSLYVSNTSTMDSSSLCYKDGLKLPPLNFTTTCITSGRYIIFYNERLDGVTYPAGYEIHHTLVELCEVIVKGCETSGVYGRNCDIRCPTNCKYNTCHIQNGTCFGCKPGWMRITCDIRCVDGWYGVDCKHNCSGHCRDNIPCNHVTGQCDGGCTAGWRGALCDTECKNGKFGLNCVNNCSGNCVNDYPCNRQSGHCETGCKPGYTNTLCNQHCFPGYFGNECEQKCSGHCLKNKTCDRIDGTCSDGCEDGYIGKLCNDFCKEGYYGRNCSRVCPSNCKSCKPTDGTCSCYAGWMGPNCSIGCVWSYGEDCQYPCSKNCVNQTCDRFNGSCLSGCDSGFHGDKCDHEYASNHCFASSLSTVSSGFLGAIVSFIVFVTTTVVIFTIRRRKIGIHGNNRSGSKVSPYAEIENQQTEDSTYQELSISESEKNNHNLALK</sequence>